<dbReference type="EMBL" id="JACIFX010000063">
    <property type="protein sequence ID" value="MBB4233441.1"/>
    <property type="molecule type" value="Genomic_DNA"/>
</dbReference>
<dbReference type="PROSITE" id="PS00455">
    <property type="entry name" value="AMP_BINDING"/>
    <property type="match status" value="1"/>
</dbReference>
<dbReference type="Gene3D" id="3.30.559.30">
    <property type="entry name" value="Nonribosomal peptide synthetase, condensation domain"/>
    <property type="match status" value="1"/>
</dbReference>
<dbReference type="Gene3D" id="2.30.38.10">
    <property type="entry name" value="Luciferase, Domain 3"/>
    <property type="match status" value="1"/>
</dbReference>
<dbReference type="Gene3D" id="3.40.50.980">
    <property type="match status" value="2"/>
</dbReference>
<keyword evidence="4" id="KW-1185">Reference proteome</keyword>
<organism evidence="3 4">
    <name type="scientific">Rhizobium mongolense</name>
    <dbReference type="NCBI Taxonomy" id="57676"/>
    <lineage>
        <taxon>Bacteria</taxon>
        <taxon>Pseudomonadati</taxon>
        <taxon>Pseudomonadota</taxon>
        <taxon>Alphaproteobacteria</taxon>
        <taxon>Hyphomicrobiales</taxon>
        <taxon>Rhizobiaceae</taxon>
        <taxon>Rhizobium/Agrobacterium group</taxon>
        <taxon>Rhizobium</taxon>
    </lineage>
</organism>
<dbReference type="Pfam" id="PF00668">
    <property type="entry name" value="Condensation"/>
    <property type="match status" value="1"/>
</dbReference>
<dbReference type="Gene3D" id="3.30.559.10">
    <property type="entry name" value="Chloramphenicol acetyltransferase-like domain"/>
    <property type="match status" value="1"/>
</dbReference>
<comment type="caution">
    <text evidence="3">The sequence shown here is derived from an EMBL/GenBank/DDBJ whole genome shotgun (WGS) entry which is preliminary data.</text>
</comment>
<dbReference type="NCBIfam" id="TIGR01733">
    <property type="entry name" value="AA-adenyl-dom"/>
    <property type="match status" value="1"/>
</dbReference>
<dbReference type="PANTHER" id="PTHR45527:SF1">
    <property type="entry name" value="FATTY ACID SYNTHASE"/>
    <property type="match status" value="1"/>
</dbReference>
<feature type="non-terminal residue" evidence="3">
    <location>
        <position position="583"/>
    </location>
</feature>
<dbReference type="InterPro" id="IPR010071">
    <property type="entry name" value="AA_adenyl_dom"/>
</dbReference>
<dbReference type="SUPFAM" id="SSF56801">
    <property type="entry name" value="Acetyl-CoA synthetase-like"/>
    <property type="match status" value="1"/>
</dbReference>
<name>A0ABR6IZS5_9HYPH</name>
<dbReference type="CDD" id="cd05930">
    <property type="entry name" value="A_NRPS"/>
    <property type="match status" value="1"/>
</dbReference>
<dbReference type="Pfam" id="PF00501">
    <property type="entry name" value="AMP-binding"/>
    <property type="match status" value="1"/>
</dbReference>
<evidence type="ECO:0000313" key="4">
    <source>
        <dbReference type="Proteomes" id="UP000551353"/>
    </source>
</evidence>
<feature type="domain" description="Condensation" evidence="2">
    <location>
        <begin position="2"/>
        <end position="189"/>
    </location>
</feature>
<dbReference type="PANTHER" id="PTHR45527">
    <property type="entry name" value="NONRIBOSOMAL PEPTIDE SYNTHETASE"/>
    <property type="match status" value="1"/>
</dbReference>
<dbReference type="InterPro" id="IPR020845">
    <property type="entry name" value="AMP-binding_CS"/>
</dbReference>
<protein>
    <submittedName>
        <fullName evidence="3">Amino acid adenylation domain-containing protein</fullName>
    </submittedName>
</protein>
<reference evidence="3 4" key="1">
    <citation type="submission" date="2020-08" db="EMBL/GenBank/DDBJ databases">
        <title>Genomic Encyclopedia of Type Strains, Phase IV (KMG-V): Genome sequencing to study the core and pangenomes of soil and plant-associated prokaryotes.</title>
        <authorList>
            <person name="Whitman W."/>
        </authorList>
    </citation>
    <scope>NUCLEOTIDE SEQUENCE [LARGE SCALE GENOMIC DNA]</scope>
    <source>
        <strain evidence="3 4">SEMIA 4087</strain>
    </source>
</reference>
<dbReference type="InterPro" id="IPR001242">
    <property type="entry name" value="Condensation_dom"/>
</dbReference>
<dbReference type="InterPro" id="IPR000873">
    <property type="entry name" value="AMP-dep_synth/lig_dom"/>
</dbReference>
<dbReference type="Proteomes" id="UP000551353">
    <property type="component" value="Unassembled WGS sequence"/>
</dbReference>
<proteinExistence type="predicted"/>
<evidence type="ECO:0000313" key="3">
    <source>
        <dbReference type="EMBL" id="MBB4233441.1"/>
    </source>
</evidence>
<feature type="non-terminal residue" evidence="3">
    <location>
        <position position="1"/>
    </location>
</feature>
<gene>
    <name evidence="3" type="ORF">GGD56_007353</name>
</gene>
<accession>A0ABR6IZS5</accession>
<evidence type="ECO:0000259" key="2">
    <source>
        <dbReference type="Pfam" id="PF00668"/>
    </source>
</evidence>
<sequence>AAVLSRLSGQDDLVIGVPSANRGRREIEELIGFFVNTLAVRIDLSGEPSVSELLERTRRAALTAQDHQDLPFEQVVEIVQPPRALDHTPLFQVGLAWQNNTVGSLDLPGLRVEAAGEGLDQVKFDLELNLGEQGEVIAGTLGYATALFDRATIERQCGYLLALLRAMVADAGQPVGQIDILPAEERTYLLEDLNRTAADYPSDGCVHELFEVQVQRAPDAVAVVHEDETLSYGELNARANRLAHHLIGLGVRPDQPVAICLERSPAMVVGLLAILKAGGAYLPLDPAYPSGRLRQVLDDAAPHLLLCDAAGREALGAEAIADLSVVDLNTATPAWADQSADDPDPHALGLTARHLAYVIYTSGSTGTPKGVMVEHRGMVNYLCWARETYAPTSSSVVSSSLAFDATVNSLFAPLLHGGHALLTKEGDEVDGLKAEIVSPRGLVNITPSHLDVLGQQLLSASDTSQVEVLVIGGEALSSSTVELWRQIQPAARMVNEYGPTEAVVGCAFHDIPADLSGSTNVPIGRPIANTRLYVLDDHGQPVPFGAVGELYIGGAGVARGYLNRPELTAERFLADPFSGKADA</sequence>
<dbReference type="InterPro" id="IPR023213">
    <property type="entry name" value="CAT-like_dom_sf"/>
</dbReference>
<dbReference type="SUPFAM" id="SSF52777">
    <property type="entry name" value="CoA-dependent acyltransferases"/>
    <property type="match status" value="1"/>
</dbReference>
<evidence type="ECO:0000259" key="1">
    <source>
        <dbReference type="Pfam" id="PF00501"/>
    </source>
</evidence>
<feature type="domain" description="AMP-dependent synthetase/ligase" evidence="1">
    <location>
        <begin position="210"/>
        <end position="562"/>
    </location>
</feature>
<dbReference type="RefSeq" id="WP_183906918.1">
    <property type="nucleotide sequence ID" value="NZ_JACIFX010000063.1"/>
</dbReference>